<dbReference type="GO" id="GO:0006865">
    <property type="term" value="P:amino acid transport"/>
    <property type="evidence" value="ECO:0007669"/>
    <property type="project" value="UniProtKB-KW"/>
</dbReference>
<dbReference type="EMBL" id="BMTP01000013">
    <property type="protein sequence ID" value="GGU53752.1"/>
    <property type="molecule type" value="Genomic_DNA"/>
</dbReference>
<evidence type="ECO:0000259" key="10">
    <source>
        <dbReference type="PROSITE" id="PS50928"/>
    </source>
</evidence>
<evidence type="ECO:0000256" key="8">
    <source>
        <dbReference type="RuleBase" id="RU363032"/>
    </source>
</evidence>
<dbReference type="GO" id="GO:0043190">
    <property type="term" value="C:ATP-binding cassette (ABC) transporter complex"/>
    <property type="evidence" value="ECO:0007669"/>
    <property type="project" value="InterPro"/>
</dbReference>
<name>A0A918I323_9ACTN</name>
<dbReference type="Gene3D" id="1.10.3720.10">
    <property type="entry name" value="MetI-like"/>
    <property type="match status" value="1"/>
</dbReference>
<evidence type="ECO:0000256" key="6">
    <source>
        <dbReference type="ARBA" id="ARBA00022989"/>
    </source>
</evidence>
<dbReference type="PANTHER" id="PTHR30614">
    <property type="entry name" value="MEMBRANE COMPONENT OF AMINO ACID ABC TRANSPORTER"/>
    <property type="match status" value="1"/>
</dbReference>
<feature type="region of interest" description="Disordered" evidence="9">
    <location>
        <begin position="1"/>
        <end position="83"/>
    </location>
</feature>
<keyword evidence="4 8" id="KW-0812">Transmembrane</keyword>
<reference evidence="11" key="1">
    <citation type="journal article" date="2014" name="Int. J. Syst. Evol. Microbiol.">
        <title>Complete genome sequence of Corynebacterium casei LMG S-19264T (=DSM 44701T), isolated from a smear-ripened cheese.</title>
        <authorList>
            <consortium name="US DOE Joint Genome Institute (JGI-PGF)"/>
            <person name="Walter F."/>
            <person name="Albersmeier A."/>
            <person name="Kalinowski J."/>
            <person name="Ruckert C."/>
        </authorList>
    </citation>
    <scope>NUCLEOTIDE SEQUENCE</scope>
    <source>
        <strain evidence="11">JCM 4391</strain>
    </source>
</reference>
<comment type="subcellular location">
    <subcellularLocation>
        <location evidence="1 8">Cell membrane</location>
        <topology evidence="1 8">Multi-pass membrane protein</topology>
    </subcellularLocation>
</comment>
<dbReference type="Pfam" id="PF00528">
    <property type="entry name" value="BPD_transp_1"/>
    <property type="match status" value="1"/>
</dbReference>
<dbReference type="CDD" id="cd06261">
    <property type="entry name" value="TM_PBP2"/>
    <property type="match status" value="1"/>
</dbReference>
<proteinExistence type="inferred from homology"/>
<dbReference type="Proteomes" id="UP000636661">
    <property type="component" value="Unassembled WGS sequence"/>
</dbReference>
<keyword evidence="3" id="KW-1003">Cell membrane</keyword>
<keyword evidence="12" id="KW-1185">Reference proteome</keyword>
<comment type="similarity">
    <text evidence="8">Belongs to the binding-protein-dependent transport system permease family.</text>
</comment>
<reference evidence="11" key="2">
    <citation type="submission" date="2020-09" db="EMBL/GenBank/DDBJ databases">
        <authorList>
            <person name="Sun Q."/>
            <person name="Ohkuma M."/>
        </authorList>
    </citation>
    <scope>NUCLEOTIDE SEQUENCE</scope>
    <source>
        <strain evidence="11">JCM 4391</strain>
    </source>
</reference>
<gene>
    <name evidence="11" type="ORF">GCM10010274_48440</name>
</gene>
<evidence type="ECO:0000256" key="3">
    <source>
        <dbReference type="ARBA" id="ARBA00022475"/>
    </source>
</evidence>
<feature type="transmembrane region" description="Helical" evidence="8">
    <location>
        <begin position="405"/>
        <end position="426"/>
    </location>
</feature>
<dbReference type="InterPro" id="IPR035906">
    <property type="entry name" value="MetI-like_sf"/>
</dbReference>
<dbReference type="InterPro" id="IPR043429">
    <property type="entry name" value="ArtM/GltK/GlnP/TcyL/YhdX-like"/>
</dbReference>
<keyword evidence="7 8" id="KW-0472">Membrane</keyword>
<sequence>MTEKLNPESSDIPSEDSGSGPAKAAAAKKTTTPRKTAAKKAATPRKTTAAKKTTTARKATTAAKKAPAKRATAATRATKAAEAAEATATVATAAEAVKTTQEPATAETAPASKPADATPGTTAETTADKAPRDAVVTSLTKEPAGDADGAGSGSGGTPRIAKEDGDAAEPIRAIPVRHYGRYVSGALVLAFLVWLVSAFAGGNVNWNTVGDYITDGNIIAGAGRTLMISVVSMLIGLVLGVVLAVMRMSKNPVTGGVSWLFIWVFRGTPVYVQLLLWYSLALIFPIFEIPFIYKDEMTDVMTPLVVALLGLGLNEGAYMAEIVRAGIQSVDEGQTEAAHALGMTQAQTMRRVVLPQAMRVIIPPTGNEFINLLKTSSLVAVVSYPDLLRSAQIISGRTYAVMEMLFVASFWYLALTSIFSVGQYYLERRYARGSLRDLPQTPWQKVKANLSTLRRPEVAR</sequence>
<comment type="caution">
    <text evidence="11">The sequence shown here is derived from an EMBL/GenBank/DDBJ whole genome shotgun (WGS) entry which is preliminary data.</text>
</comment>
<evidence type="ECO:0000256" key="4">
    <source>
        <dbReference type="ARBA" id="ARBA00022692"/>
    </source>
</evidence>
<evidence type="ECO:0000256" key="9">
    <source>
        <dbReference type="SAM" id="MobiDB-lite"/>
    </source>
</evidence>
<feature type="transmembrane region" description="Helical" evidence="8">
    <location>
        <begin position="182"/>
        <end position="206"/>
    </location>
</feature>
<accession>A0A918I323</accession>
<dbReference type="GO" id="GO:0022857">
    <property type="term" value="F:transmembrane transporter activity"/>
    <property type="evidence" value="ECO:0007669"/>
    <property type="project" value="InterPro"/>
</dbReference>
<dbReference type="NCBIfam" id="TIGR01726">
    <property type="entry name" value="HEQRo_perm_3TM"/>
    <property type="match status" value="1"/>
</dbReference>
<evidence type="ECO:0000313" key="12">
    <source>
        <dbReference type="Proteomes" id="UP000636661"/>
    </source>
</evidence>
<dbReference type="FunFam" id="1.10.3720.10:FF:000006">
    <property type="entry name" value="Glutamate/aspartate ABC transporter, permease protein GltK"/>
    <property type="match status" value="1"/>
</dbReference>
<feature type="transmembrane region" description="Helical" evidence="8">
    <location>
        <begin position="226"/>
        <end position="246"/>
    </location>
</feature>
<keyword evidence="5" id="KW-0029">Amino-acid transport</keyword>
<dbReference type="PROSITE" id="PS50928">
    <property type="entry name" value="ABC_TM1"/>
    <property type="match status" value="1"/>
</dbReference>
<dbReference type="InterPro" id="IPR000515">
    <property type="entry name" value="MetI-like"/>
</dbReference>
<keyword evidence="2 8" id="KW-0813">Transport</keyword>
<organism evidence="11 12">
    <name type="scientific">Streptomyces lavendofoliae</name>
    <dbReference type="NCBI Taxonomy" id="67314"/>
    <lineage>
        <taxon>Bacteria</taxon>
        <taxon>Bacillati</taxon>
        <taxon>Actinomycetota</taxon>
        <taxon>Actinomycetes</taxon>
        <taxon>Kitasatosporales</taxon>
        <taxon>Streptomycetaceae</taxon>
        <taxon>Streptomyces</taxon>
    </lineage>
</organism>
<evidence type="ECO:0000313" key="11">
    <source>
        <dbReference type="EMBL" id="GGU53752.1"/>
    </source>
</evidence>
<dbReference type="PANTHER" id="PTHR30614:SF0">
    <property type="entry name" value="L-CYSTINE TRANSPORT SYSTEM PERMEASE PROTEIN TCYL"/>
    <property type="match status" value="1"/>
</dbReference>
<protein>
    <recommendedName>
        <fullName evidence="10">ABC transmembrane type-1 domain-containing protein</fullName>
    </recommendedName>
</protein>
<keyword evidence="6 8" id="KW-1133">Transmembrane helix</keyword>
<dbReference type="AlphaFoldDB" id="A0A918I323"/>
<feature type="domain" description="ABC transmembrane type-1" evidence="10">
    <location>
        <begin position="222"/>
        <end position="423"/>
    </location>
</feature>
<dbReference type="SUPFAM" id="SSF161098">
    <property type="entry name" value="MetI-like"/>
    <property type="match status" value="1"/>
</dbReference>
<feature type="compositionally biased region" description="Low complexity" evidence="9">
    <location>
        <begin position="22"/>
        <end position="83"/>
    </location>
</feature>
<feature type="compositionally biased region" description="Low complexity" evidence="9">
    <location>
        <begin position="96"/>
        <end position="111"/>
    </location>
</feature>
<evidence type="ECO:0000256" key="7">
    <source>
        <dbReference type="ARBA" id="ARBA00023136"/>
    </source>
</evidence>
<dbReference type="InterPro" id="IPR010065">
    <property type="entry name" value="AA_ABC_transptr_permease_3TM"/>
</dbReference>
<evidence type="ECO:0000256" key="2">
    <source>
        <dbReference type="ARBA" id="ARBA00022448"/>
    </source>
</evidence>
<evidence type="ECO:0000256" key="5">
    <source>
        <dbReference type="ARBA" id="ARBA00022970"/>
    </source>
</evidence>
<feature type="region of interest" description="Disordered" evidence="9">
    <location>
        <begin position="96"/>
        <end position="164"/>
    </location>
</feature>
<evidence type="ECO:0000256" key="1">
    <source>
        <dbReference type="ARBA" id="ARBA00004651"/>
    </source>
</evidence>